<keyword evidence="5" id="KW-1133">Transmembrane helix</keyword>
<keyword evidence="2 3" id="KW-0067">ATP-binding</keyword>
<dbReference type="InterPro" id="IPR002543">
    <property type="entry name" value="FtsK_dom"/>
</dbReference>
<dbReference type="InterPro" id="IPR027417">
    <property type="entry name" value="P-loop_NTPase"/>
</dbReference>
<evidence type="ECO:0000256" key="5">
    <source>
        <dbReference type="SAM" id="Phobius"/>
    </source>
</evidence>
<dbReference type="EMBL" id="BAABGN010000004">
    <property type="protein sequence ID" value="GAA4419982.1"/>
    <property type="molecule type" value="Genomic_DNA"/>
</dbReference>
<evidence type="ECO:0000313" key="9">
    <source>
        <dbReference type="Proteomes" id="UP001500622"/>
    </source>
</evidence>
<evidence type="ECO:0000256" key="1">
    <source>
        <dbReference type="ARBA" id="ARBA00022741"/>
    </source>
</evidence>
<evidence type="ECO:0000313" key="8">
    <source>
        <dbReference type="EMBL" id="GAA4419982.1"/>
    </source>
</evidence>
<accession>A0ABP8KZT1</accession>
<dbReference type="CDD" id="cd01127">
    <property type="entry name" value="TrwB_TraG_TraD_VirD4"/>
    <property type="match status" value="1"/>
</dbReference>
<keyword evidence="5" id="KW-0472">Membrane</keyword>
<dbReference type="PANTHER" id="PTHR22683:SF1">
    <property type="entry name" value="TYPE VII SECRETION SYSTEM PROTEIN ESSC"/>
    <property type="match status" value="1"/>
</dbReference>
<sequence length="1007" mass="105939">MAGSTVLEVRRRPEDLRVPAPPEPQQPRPKRDLIRLALPLVACLGMVPLLLAGTASPWRWVILAVPVGLVVAVLAGRRSSPPAELPDPATVLLLAATRALPPRPGATLRARLTATPRRCRSPDLLDLVDGDRIAFIGPPEDVAATVRWVVAQLATCHRLALELPAPWPCLPREDVTWRVVVHAEPLRGEAAGPAPARSTPNASGRETCEVHLVLAGSIEQVPTWCTRVVPVPADGVGRSWAALVAELLAPAGETAPQSLPTDVQLRELLGGASEVGREWSGGRDGLCAPIGVDSDGPVELDLVEHGPHALLAGTTGAGKSEILLAWLVALAVRYSPADLQLVLVDYKGGATFAGLTELPHVAGVLTDLDPAATSRALSSLRAEVRRREALLARAGVKDLVSYRATRPHEELPRLLVVVDEFRALADSHPDVLGSLVRLATQGRSLGVHLILATQRPGGSVTSEVRANLTVRICLRVLEPAESHDVVGSSEAAELPAVPGRAVLRTDRLRTVQAPWCGTGRWVEEVVQETRRGWRARAGGQAPPRPWAPPLPERVGLTEVVEMATEEAADARSTRTGTIRTADVPGLVLARTDLPQQQRLGTWIWDRTDLLVVGGPGTGHTEALRTVVAAALGAGVTVHVVAADARRFADLRGPSLGTVVGGDDPRRIARLLEILTGPAVLVVDDAETVVEQLDLVAGAGQGTALLSRAVRDGRRAGVSAVLSGPASLVGARWLESVRTRLVLAPRDESEALVAGVPRDLLGGPPIPGRGVLLEPGGATALQMALCGPLDVGTPGPDVPRVAALPDHVTLDADLLGNLGREPWPALGRGGDDGSAVHVSCEPGEVVLVVGPSGSGRTTALQTLRSQLTGGGRDVVSPDPGEPVPDGAGVVVLDDLDRWPPNHLDELAAALAGRRDLTVLAAARSESVAAAYRGPLALWRPRATLLILRPAHAFTAQLTDVNLRSVVDPVRPYQPGLGVVVRRGRAMPVQVARARTAQRTADVERVVEA</sequence>
<organism evidence="8 9">
    <name type="scientific">Georgenia halophila</name>
    <dbReference type="NCBI Taxonomy" id="620889"/>
    <lineage>
        <taxon>Bacteria</taxon>
        <taxon>Bacillati</taxon>
        <taxon>Actinomycetota</taxon>
        <taxon>Actinomycetes</taxon>
        <taxon>Micrococcales</taxon>
        <taxon>Bogoriellaceae</taxon>
        <taxon>Georgenia</taxon>
    </lineage>
</organism>
<dbReference type="EMBL" id="BAABGN010000002">
    <property type="protein sequence ID" value="GAA4416386.1"/>
    <property type="molecule type" value="Genomic_DNA"/>
</dbReference>
<feature type="region of interest" description="Disordered" evidence="4">
    <location>
        <begin position="1"/>
        <end position="29"/>
    </location>
</feature>
<feature type="compositionally biased region" description="Basic and acidic residues" evidence="4">
    <location>
        <begin position="8"/>
        <end position="17"/>
    </location>
</feature>
<reference evidence="8" key="1">
    <citation type="journal article" date="2014" name="Int. J. Syst. Evol. Microbiol.">
        <title>Complete genome of a new Firmicutes species belonging to the dominant human colonic microbiota ('Ruminococcus bicirculans') reveals two chromosomes and a selective capacity to utilize plant glucans.</title>
        <authorList>
            <consortium name="NISC Comparative Sequencing Program"/>
            <person name="Wegmann U."/>
            <person name="Louis P."/>
            <person name="Goesmann A."/>
            <person name="Henrissat B."/>
            <person name="Duncan S.H."/>
            <person name="Flint H.J."/>
        </authorList>
    </citation>
    <scope>NUCLEOTIDE SEQUENCE</scope>
    <source>
        <strain evidence="8">JCM 17810</strain>
    </source>
</reference>
<keyword evidence="9" id="KW-1185">Reference proteome</keyword>
<dbReference type="Gene3D" id="3.40.50.300">
    <property type="entry name" value="P-loop containing nucleotide triphosphate hydrolases"/>
    <property type="match status" value="4"/>
</dbReference>
<evidence type="ECO:0000256" key="2">
    <source>
        <dbReference type="ARBA" id="ARBA00022840"/>
    </source>
</evidence>
<dbReference type="Proteomes" id="UP001500622">
    <property type="component" value="Unassembled WGS sequence"/>
</dbReference>
<dbReference type="InterPro" id="IPR003593">
    <property type="entry name" value="AAA+_ATPase"/>
</dbReference>
<dbReference type="SUPFAM" id="SSF52540">
    <property type="entry name" value="P-loop containing nucleoside triphosphate hydrolases"/>
    <property type="match status" value="3"/>
</dbReference>
<feature type="binding site" evidence="3">
    <location>
        <begin position="313"/>
        <end position="320"/>
    </location>
    <ligand>
        <name>ATP</name>
        <dbReference type="ChEBI" id="CHEBI:30616"/>
    </ligand>
</feature>
<keyword evidence="1 3" id="KW-0547">Nucleotide-binding</keyword>
<evidence type="ECO:0000259" key="6">
    <source>
        <dbReference type="PROSITE" id="PS50901"/>
    </source>
</evidence>
<evidence type="ECO:0000256" key="4">
    <source>
        <dbReference type="SAM" id="MobiDB-lite"/>
    </source>
</evidence>
<comment type="caution">
    <text evidence="8">The sequence shown here is derived from an EMBL/GenBank/DDBJ whole genome shotgun (WGS) entry which is preliminary data.</text>
</comment>
<dbReference type="InterPro" id="IPR050206">
    <property type="entry name" value="FtsK/SpoIIIE/SftA"/>
</dbReference>
<keyword evidence="5" id="KW-0812">Transmembrane</keyword>
<dbReference type="Pfam" id="PF01580">
    <property type="entry name" value="FtsK_SpoIIIE"/>
    <property type="match status" value="1"/>
</dbReference>
<proteinExistence type="predicted"/>
<dbReference type="PANTHER" id="PTHR22683">
    <property type="entry name" value="SPORULATION PROTEIN RELATED"/>
    <property type="match status" value="1"/>
</dbReference>
<feature type="transmembrane region" description="Helical" evidence="5">
    <location>
        <begin position="33"/>
        <end position="52"/>
    </location>
</feature>
<protein>
    <recommendedName>
        <fullName evidence="6">FtsK domain-containing protein</fullName>
    </recommendedName>
</protein>
<dbReference type="PROSITE" id="PS50901">
    <property type="entry name" value="FTSK"/>
    <property type="match status" value="1"/>
</dbReference>
<evidence type="ECO:0000313" key="7">
    <source>
        <dbReference type="EMBL" id="GAA4416386.1"/>
    </source>
</evidence>
<name>A0ABP8KZT1_9MICO</name>
<reference evidence="8" key="3">
    <citation type="submission" date="2023-12" db="EMBL/GenBank/DDBJ databases">
        <authorList>
            <person name="Sun Q."/>
            <person name="Inoue M."/>
        </authorList>
    </citation>
    <scope>NUCLEOTIDE SEQUENCE</scope>
    <source>
        <strain evidence="8">JCM 17810</strain>
    </source>
</reference>
<gene>
    <name evidence="7" type="ORF">GCM10023169_03560</name>
    <name evidence="8" type="ORF">GCM10023169_11170</name>
</gene>
<dbReference type="SMART" id="SM00382">
    <property type="entry name" value="AAA"/>
    <property type="match status" value="3"/>
</dbReference>
<reference evidence="9" key="2">
    <citation type="journal article" date="2019" name="Int. J. Syst. Evol. Microbiol.">
        <title>The Global Catalogue of Microorganisms (GCM) 10K type strain sequencing project: providing services to taxonomists for standard genome sequencing and annotation.</title>
        <authorList>
            <consortium name="The Broad Institute Genomics Platform"/>
            <consortium name="The Broad Institute Genome Sequencing Center for Infectious Disease"/>
            <person name="Wu L."/>
            <person name="Ma J."/>
        </authorList>
    </citation>
    <scope>NUCLEOTIDE SEQUENCE [LARGE SCALE GENOMIC DNA]</scope>
    <source>
        <strain evidence="9">JCM 17810</strain>
    </source>
</reference>
<evidence type="ECO:0000256" key="3">
    <source>
        <dbReference type="PROSITE-ProRule" id="PRU00289"/>
    </source>
</evidence>
<feature type="domain" description="FtsK" evidence="6">
    <location>
        <begin position="295"/>
        <end position="483"/>
    </location>
</feature>